<gene>
    <name evidence="2" type="ORF">BaRGS_00024500</name>
</gene>
<name>A0ABD0KBA4_9CAEN</name>
<sequence>MFSQSDPSWTDEHTSAVAGERTESKKGNFSGYLPVAVIRKIQAYFPLVCMVTDNAGLYLSRWAAESAAIVSAGARRGAGQRRRQRFTWVYM</sequence>
<dbReference type="EMBL" id="JACVVK020000213">
    <property type="protein sequence ID" value="KAK7484251.1"/>
    <property type="molecule type" value="Genomic_DNA"/>
</dbReference>
<dbReference type="AlphaFoldDB" id="A0ABD0KBA4"/>
<feature type="compositionally biased region" description="Basic and acidic residues" evidence="1">
    <location>
        <begin position="10"/>
        <end position="26"/>
    </location>
</feature>
<comment type="caution">
    <text evidence="2">The sequence shown here is derived from an EMBL/GenBank/DDBJ whole genome shotgun (WGS) entry which is preliminary data.</text>
</comment>
<evidence type="ECO:0000313" key="3">
    <source>
        <dbReference type="Proteomes" id="UP001519460"/>
    </source>
</evidence>
<dbReference type="Proteomes" id="UP001519460">
    <property type="component" value="Unassembled WGS sequence"/>
</dbReference>
<proteinExistence type="predicted"/>
<feature type="region of interest" description="Disordered" evidence="1">
    <location>
        <begin position="1"/>
        <end position="28"/>
    </location>
</feature>
<reference evidence="2 3" key="1">
    <citation type="journal article" date="2023" name="Sci. Data">
        <title>Genome assembly of the Korean intertidal mud-creeper Batillaria attramentaria.</title>
        <authorList>
            <person name="Patra A.K."/>
            <person name="Ho P.T."/>
            <person name="Jun S."/>
            <person name="Lee S.J."/>
            <person name="Kim Y."/>
            <person name="Won Y.J."/>
        </authorList>
    </citation>
    <scope>NUCLEOTIDE SEQUENCE [LARGE SCALE GENOMIC DNA]</scope>
    <source>
        <strain evidence="2">Wonlab-2016</strain>
    </source>
</reference>
<evidence type="ECO:0000313" key="2">
    <source>
        <dbReference type="EMBL" id="KAK7484251.1"/>
    </source>
</evidence>
<evidence type="ECO:0000256" key="1">
    <source>
        <dbReference type="SAM" id="MobiDB-lite"/>
    </source>
</evidence>
<organism evidence="2 3">
    <name type="scientific">Batillaria attramentaria</name>
    <dbReference type="NCBI Taxonomy" id="370345"/>
    <lineage>
        <taxon>Eukaryota</taxon>
        <taxon>Metazoa</taxon>
        <taxon>Spiralia</taxon>
        <taxon>Lophotrochozoa</taxon>
        <taxon>Mollusca</taxon>
        <taxon>Gastropoda</taxon>
        <taxon>Caenogastropoda</taxon>
        <taxon>Sorbeoconcha</taxon>
        <taxon>Cerithioidea</taxon>
        <taxon>Batillariidae</taxon>
        <taxon>Batillaria</taxon>
    </lineage>
</organism>
<protein>
    <submittedName>
        <fullName evidence="2">Uncharacterized protein</fullName>
    </submittedName>
</protein>
<accession>A0ABD0KBA4</accession>
<keyword evidence="3" id="KW-1185">Reference proteome</keyword>